<name>A0A0E9PSU7_ANGAN</name>
<evidence type="ECO:0000256" key="1">
    <source>
        <dbReference type="SAM" id="MobiDB-lite"/>
    </source>
</evidence>
<proteinExistence type="predicted"/>
<organism evidence="2">
    <name type="scientific">Anguilla anguilla</name>
    <name type="common">European freshwater eel</name>
    <name type="synonym">Muraena anguilla</name>
    <dbReference type="NCBI Taxonomy" id="7936"/>
    <lineage>
        <taxon>Eukaryota</taxon>
        <taxon>Metazoa</taxon>
        <taxon>Chordata</taxon>
        <taxon>Craniata</taxon>
        <taxon>Vertebrata</taxon>
        <taxon>Euteleostomi</taxon>
        <taxon>Actinopterygii</taxon>
        <taxon>Neopterygii</taxon>
        <taxon>Teleostei</taxon>
        <taxon>Anguilliformes</taxon>
        <taxon>Anguillidae</taxon>
        <taxon>Anguilla</taxon>
    </lineage>
</organism>
<accession>A0A0E9PSU7</accession>
<evidence type="ECO:0000313" key="2">
    <source>
        <dbReference type="EMBL" id="JAH07574.1"/>
    </source>
</evidence>
<feature type="region of interest" description="Disordered" evidence="1">
    <location>
        <begin position="1"/>
        <end position="54"/>
    </location>
</feature>
<dbReference type="AlphaFoldDB" id="A0A0E9PSU7"/>
<feature type="compositionally biased region" description="Low complexity" evidence="1">
    <location>
        <begin position="18"/>
        <end position="29"/>
    </location>
</feature>
<sequence length="54" mass="5963">MWRAYETGHTPYSLRKQTSFPPRTSSPFSGRRDIPECSGTVLGTGRESFGNAAL</sequence>
<protein>
    <submittedName>
        <fullName evidence="2">Uncharacterized protein</fullName>
    </submittedName>
</protein>
<reference evidence="2" key="2">
    <citation type="journal article" date="2015" name="Fish Shellfish Immunol.">
        <title>Early steps in the European eel (Anguilla anguilla)-Vibrio vulnificus interaction in the gills: Role of the RtxA13 toxin.</title>
        <authorList>
            <person name="Callol A."/>
            <person name="Pajuelo D."/>
            <person name="Ebbesson L."/>
            <person name="Teles M."/>
            <person name="MacKenzie S."/>
            <person name="Amaro C."/>
        </authorList>
    </citation>
    <scope>NUCLEOTIDE SEQUENCE</scope>
</reference>
<dbReference type="EMBL" id="GBXM01101003">
    <property type="protein sequence ID" value="JAH07574.1"/>
    <property type="molecule type" value="Transcribed_RNA"/>
</dbReference>
<reference evidence="2" key="1">
    <citation type="submission" date="2014-11" db="EMBL/GenBank/DDBJ databases">
        <authorList>
            <person name="Amaro Gonzalez C."/>
        </authorList>
    </citation>
    <scope>NUCLEOTIDE SEQUENCE</scope>
</reference>